<dbReference type="AlphaFoldDB" id="A0A3M7RRV4"/>
<dbReference type="Proteomes" id="UP000276133">
    <property type="component" value="Unassembled WGS sequence"/>
</dbReference>
<keyword evidence="2" id="KW-1185">Reference proteome</keyword>
<evidence type="ECO:0000313" key="2">
    <source>
        <dbReference type="Proteomes" id="UP000276133"/>
    </source>
</evidence>
<protein>
    <submittedName>
        <fullName evidence="1">Uncharacterized protein</fullName>
    </submittedName>
</protein>
<proteinExistence type="predicted"/>
<reference evidence="1 2" key="1">
    <citation type="journal article" date="2018" name="Sci. Rep.">
        <title>Genomic signatures of local adaptation to the degree of environmental predictability in rotifers.</title>
        <authorList>
            <person name="Franch-Gras L."/>
            <person name="Hahn C."/>
            <person name="Garcia-Roger E.M."/>
            <person name="Carmona M.J."/>
            <person name="Serra M."/>
            <person name="Gomez A."/>
        </authorList>
    </citation>
    <scope>NUCLEOTIDE SEQUENCE [LARGE SCALE GENOMIC DNA]</scope>
    <source>
        <strain evidence="1">HYR1</strain>
    </source>
</reference>
<evidence type="ECO:0000313" key="1">
    <source>
        <dbReference type="EMBL" id="RNA26284.1"/>
    </source>
</evidence>
<gene>
    <name evidence="1" type="ORF">BpHYR1_025138</name>
</gene>
<accession>A0A3M7RRV4</accession>
<dbReference type="EMBL" id="REGN01002767">
    <property type="protein sequence ID" value="RNA26284.1"/>
    <property type="molecule type" value="Genomic_DNA"/>
</dbReference>
<comment type="caution">
    <text evidence="1">The sequence shown here is derived from an EMBL/GenBank/DDBJ whole genome shotgun (WGS) entry which is preliminary data.</text>
</comment>
<organism evidence="1 2">
    <name type="scientific">Brachionus plicatilis</name>
    <name type="common">Marine rotifer</name>
    <name type="synonym">Brachionus muelleri</name>
    <dbReference type="NCBI Taxonomy" id="10195"/>
    <lineage>
        <taxon>Eukaryota</taxon>
        <taxon>Metazoa</taxon>
        <taxon>Spiralia</taxon>
        <taxon>Gnathifera</taxon>
        <taxon>Rotifera</taxon>
        <taxon>Eurotatoria</taxon>
        <taxon>Monogononta</taxon>
        <taxon>Pseudotrocha</taxon>
        <taxon>Ploima</taxon>
        <taxon>Brachionidae</taxon>
        <taxon>Brachionus</taxon>
    </lineage>
</organism>
<sequence length="119" mass="13795">MASRMLDLMSIVDFPDSPVPSRSSFILCKWLLFFSSRSICLDRQNCSQSENRKSKINLWDMARDRCSQIPCIHGIVDSDIVLLENDIISLENLAIRNTWTELNFLTTINRQTKKNKLKT</sequence>
<name>A0A3M7RRV4_BRAPC</name>